<evidence type="ECO:0000256" key="1">
    <source>
        <dbReference type="SAM" id="MobiDB-lite"/>
    </source>
</evidence>
<proteinExistence type="predicted"/>
<evidence type="ECO:0000313" key="2">
    <source>
        <dbReference type="EMBL" id="CAF4856479.1"/>
    </source>
</evidence>
<dbReference type="OrthoDB" id="7455817at2759"/>
<feature type="region of interest" description="Disordered" evidence="1">
    <location>
        <begin position="52"/>
        <end position="112"/>
    </location>
</feature>
<protein>
    <submittedName>
        <fullName evidence="2">Uncharacterized protein</fullName>
    </submittedName>
</protein>
<dbReference type="EMBL" id="CAJOBZ010000018">
    <property type="protein sequence ID" value="CAF4856479.1"/>
    <property type="molecule type" value="Genomic_DNA"/>
</dbReference>
<keyword evidence="3" id="KW-1185">Reference proteome</keyword>
<organism evidence="2 3">
    <name type="scientific">Pieris macdunnoughi</name>
    <dbReference type="NCBI Taxonomy" id="345717"/>
    <lineage>
        <taxon>Eukaryota</taxon>
        <taxon>Metazoa</taxon>
        <taxon>Ecdysozoa</taxon>
        <taxon>Arthropoda</taxon>
        <taxon>Hexapoda</taxon>
        <taxon>Insecta</taxon>
        <taxon>Pterygota</taxon>
        <taxon>Neoptera</taxon>
        <taxon>Endopterygota</taxon>
        <taxon>Lepidoptera</taxon>
        <taxon>Glossata</taxon>
        <taxon>Ditrysia</taxon>
        <taxon>Papilionoidea</taxon>
        <taxon>Pieridae</taxon>
        <taxon>Pierinae</taxon>
        <taxon>Pieris</taxon>
    </lineage>
</organism>
<comment type="caution">
    <text evidence="2">The sequence shown here is derived from an EMBL/GenBank/DDBJ whole genome shotgun (WGS) entry which is preliminary data.</text>
</comment>
<name>A0A821SLG1_9NEOP</name>
<accession>A0A821SLG1</accession>
<gene>
    <name evidence="2" type="ORF">PMACD_LOCUS7523</name>
</gene>
<reference evidence="2" key="1">
    <citation type="submission" date="2021-02" db="EMBL/GenBank/DDBJ databases">
        <authorList>
            <person name="Steward A R."/>
        </authorList>
    </citation>
    <scope>NUCLEOTIDE SEQUENCE</scope>
</reference>
<dbReference type="Proteomes" id="UP000663880">
    <property type="component" value="Unassembled WGS sequence"/>
</dbReference>
<sequence>MVRKGESSTGALLRTLSDALRWRSLRALSMYCVRAQSTAAVVSAESAELMRAPIEQRGGGAAATRQDVARRPTPDDIDFVPSSRVTPRARSQHPTSSALLSRLRTPPTETTP</sequence>
<evidence type="ECO:0000313" key="3">
    <source>
        <dbReference type="Proteomes" id="UP000663880"/>
    </source>
</evidence>
<dbReference type="AlphaFoldDB" id="A0A821SLG1"/>